<sequence>MPVLARKFYGNAIRARFLSYRPYTAETQNQIYSLKATCQPIAKFALFYGVLNIRI</sequence>
<dbReference type="PATRIC" id="fig|1244083.3.peg.1419"/>
<evidence type="ECO:0000313" key="1">
    <source>
        <dbReference type="EMBL" id="EKU11053.1"/>
    </source>
</evidence>
<protein>
    <submittedName>
        <fullName evidence="1">Uncharacterized protein</fullName>
    </submittedName>
</protein>
<dbReference type="Proteomes" id="UP000011939">
    <property type="component" value="Unassembled WGS sequence"/>
</dbReference>
<reference evidence="1 2" key="1">
    <citation type="journal article" date="2013" name="Genome Announc.">
        <title>Genome Sequence of Campylobacter showae UNSWCD, Isolated from a Patient with Crohn's Disease.</title>
        <authorList>
            <person name="Tay A.P."/>
            <person name="Kaakoush N.O."/>
            <person name="Deshpande N.P."/>
            <person name="Chen Z."/>
            <person name="Mitchell H."/>
            <person name="Wilkins M.R."/>
        </authorList>
    </citation>
    <scope>NUCLEOTIDE SEQUENCE [LARGE SCALE GENOMIC DNA]</scope>
    <source>
        <strain evidence="1 2">CSUNSWCD</strain>
    </source>
</reference>
<dbReference type="EMBL" id="AMZQ01000008">
    <property type="protein sequence ID" value="EKU11053.1"/>
    <property type="molecule type" value="Genomic_DNA"/>
</dbReference>
<organism evidence="1 2">
    <name type="scientific">Campylobacter showae CSUNSWCD</name>
    <dbReference type="NCBI Taxonomy" id="1244083"/>
    <lineage>
        <taxon>Bacteria</taxon>
        <taxon>Pseudomonadati</taxon>
        <taxon>Campylobacterota</taxon>
        <taxon>Epsilonproteobacteria</taxon>
        <taxon>Campylobacterales</taxon>
        <taxon>Campylobacteraceae</taxon>
        <taxon>Campylobacter</taxon>
    </lineage>
</organism>
<accession>M5IRB3</accession>
<dbReference type="AlphaFoldDB" id="M5IRB3"/>
<gene>
    <name evidence="1" type="ORF">CSUNSWCD_2176</name>
</gene>
<comment type="caution">
    <text evidence="1">The sequence shown here is derived from an EMBL/GenBank/DDBJ whole genome shotgun (WGS) entry which is preliminary data.</text>
</comment>
<name>M5IRB3_9BACT</name>
<evidence type="ECO:0000313" key="2">
    <source>
        <dbReference type="Proteomes" id="UP000011939"/>
    </source>
</evidence>
<proteinExistence type="predicted"/>